<evidence type="ECO:0000256" key="1">
    <source>
        <dbReference type="PROSITE-ProRule" id="PRU00169"/>
    </source>
</evidence>
<dbReference type="EMBL" id="JACIEJ010000010">
    <property type="protein sequence ID" value="MBB3987388.1"/>
    <property type="molecule type" value="Genomic_DNA"/>
</dbReference>
<dbReference type="SUPFAM" id="SSF52172">
    <property type="entry name" value="CheY-like"/>
    <property type="match status" value="1"/>
</dbReference>
<dbReference type="Proteomes" id="UP000541426">
    <property type="component" value="Unassembled WGS sequence"/>
</dbReference>
<sequence length="131" mass="14160">MTFETPKVNTGTVLVLDDEALIAMDLAATVEDCGLNVLGPAFSMQQAFELIEGSTPELALLDINIGKEQVWPLARELRDRGVGLVFISGDLSPANLQAEFHDAPRLHKPALPQQVCEALDSYEVKTPTAAE</sequence>
<dbReference type="Gene3D" id="3.40.50.2300">
    <property type="match status" value="1"/>
</dbReference>
<feature type="domain" description="Response regulatory" evidence="2">
    <location>
        <begin position="12"/>
        <end position="123"/>
    </location>
</feature>
<keyword evidence="4" id="KW-1185">Reference proteome</keyword>
<reference evidence="3 4" key="1">
    <citation type="submission" date="2020-08" db="EMBL/GenBank/DDBJ databases">
        <title>Genomic Encyclopedia of Type Strains, Phase IV (KMG-IV): sequencing the most valuable type-strain genomes for metagenomic binning, comparative biology and taxonomic classification.</title>
        <authorList>
            <person name="Goeker M."/>
        </authorList>
    </citation>
    <scope>NUCLEOTIDE SEQUENCE [LARGE SCALE GENOMIC DNA]</scope>
    <source>
        <strain evidence="3 4">DSM 102235</strain>
    </source>
</reference>
<keyword evidence="1" id="KW-0597">Phosphoprotein</keyword>
<dbReference type="SMART" id="SM00448">
    <property type="entry name" value="REC"/>
    <property type="match status" value="1"/>
</dbReference>
<dbReference type="InterPro" id="IPR001789">
    <property type="entry name" value="Sig_transdc_resp-reg_receiver"/>
</dbReference>
<dbReference type="GO" id="GO:0000160">
    <property type="term" value="P:phosphorelay signal transduction system"/>
    <property type="evidence" value="ECO:0007669"/>
    <property type="project" value="InterPro"/>
</dbReference>
<proteinExistence type="predicted"/>
<protein>
    <submittedName>
        <fullName evidence="3">CheY-like chemotaxis protein</fullName>
    </submittedName>
</protein>
<organism evidence="3 4">
    <name type="scientific">Sagittula marina</name>
    <dbReference type="NCBI Taxonomy" id="943940"/>
    <lineage>
        <taxon>Bacteria</taxon>
        <taxon>Pseudomonadati</taxon>
        <taxon>Pseudomonadota</taxon>
        <taxon>Alphaproteobacteria</taxon>
        <taxon>Rhodobacterales</taxon>
        <taxon>Roseobacteraceae</taxon>
        <taxon>Sagittula</taxon>
    </lineage>
</organism>
<name>A0A7W6DWF1_9RHOB</name>
<dbReference type="PROSITE" id="PS50110">
    <property type="entry name" value="RESPONSE_REGULATORY"/>
    <property type="match status" value="1"/>
</dbReference>
<evidence type="ECO:0000259" key="2">
    <source>
        <dbReference type="PROSITE" id="PS50110"/>
    </source>
</evidence>
<comment type="caution">
    <text evidence="3">The sequence shown here is derived from an EMBL/GenBank/DDBJ whole genome shotgun (WGS) entry which is preliminary data.</text>
</comment>
<feature type="modified residue" description="4-aspartylphosphate" evidence="1">
    <location>
        <position position="62"/>
    </location>
</feature>
<accession>A0A7W6DWF1</accession>
<evidence type="ECO:0000313" key="3">
    <source>
        <dbReference type="EMBL" id="MBB3987388.1"/>
    </source>
</evidence>
<gene>
    <name evidence="3" type="ORF">GGQ68_003735</name>
</gene>
<dbReference type="RefSeq" id="WP_183968478.1">
    <property type="nucleotide sequence ID" value="NZ_BAABBZ010000011.1"/>
</dbReference>
<evidence type="ECO:0000313" key="4">
    <source>
        <dbReference type="Proteomes" id="UP000541426"/>
    </source>
</evidence>
<dbReference type="AlphaFoldDB" id="A0A7W6DWF1"/>
<dbReference type="InterPro" id="IPR011006">
    <property type="entry name" value="CheY-like_superfamily"/>
</dbReference>